<dbReference type="PROSITE" id="PS50294">
    <property type="entry name" value="WD_REPEATS_REGION"/>
    <property type="match status" value="2"/>
</dbReference>
<name>S3D307_GLAL2</name>
<dbReference type="PANTHER" id="PTHR19848">
    <property type="entry name" value="WD40 REPEAT PROTEIN"/>
    <property type="match status" value="1"/>
</dbReference>
<feature type="compositionally biased region" description="Low complexity" evidence="5">
    <location>
        <begin position="859"/>
        <end position="885"/>
    </location>
</feature>
<evidence type="ECO:0000256" key="4">
    <source>
        <dbReference type="PROSITE-ProRule" id="PRU00221"/>
    </source>
</evidence>
<dbReference type="Gene3D" id="1.20.1280.50">
    <property type="match status" value="1"/>
</dbReference>
<feature type="compositionally biased region" description="Low complexity" evidence="5">
    <location>
        <begin position="824"/>
        <end position="852"/>
    </location>
</feature>
<feature type="region of interest" description="Disordered" evidence="5">
    <location>
        <begin position="602"/>
        <end position="625"/>
    </location>
</feature>
<dbReference type="PROSITE" id="PS50181">
    <property type="entry name" value="FBOX"/>
    <property type="match status" value="1"/>
</dbReference>
<dbReference type="PROSITE" id="PS50082">
    <property type="entry name" value="WD_REPEATS_2"/>
    <property type="match status" value="4"/>
</dbReference>
<feature type="compositionally biased region" description="Polar residues" evidence="5">
    <location>
        <begin position="206"/>
        <end position="237"/>
    </location>
</feature>
<keyword evidence="2 4" id="KW-0853">WD repeat</keyword>
<dbReference type="OrthoDB" id="19711at2759"/>
<evidence type="ECO:0000256" key="1">
    <source>
        <dbReference type="ARBA" id="ARBA00007968"/>
    </source>
</evidence>
<feature type="repeat" description="WD" evidence="4">
    <location>
        <begin position="511"/>
        <end position="550"/>
    </location>
</feature>
<organism evidence="7 8">
    <name type="scientific">Glarea lozoyensis (strain ATCC 20868 / MF5171)</name>
    <dbReference type="NCBI Taxonomy" id="1116229"/>
    <lineage>
        <taxon>Eukaryota</taxon>
        <taxon>Fungi</taxon>
        <taxon>Dikarya</taxon>
        <taxon>Ascomycota</taxon>
        <taxon>Pezizomycotina</taxon>
        <taxon>Leotiomycetes</taxon>
        <taxon>Helotiales</taxon>
        <taxon>Helotiaceae</taxon>
        <taxon>Glarea</taxon>
    </lineage>
</organism>
<evidence type="ECO:0000256" key="5">
    <source>
        <dbReference type="SAM" id="MobiDB-lite"/>
    </source>
</evidence>
<dbReference type="InterPro" id="IPR019775">
    <property type="entry name" value="WD40_repeat_CS"/>
</dbReference>
<dbReference type="STRING" id="1116229.S3D307"/>
<dbReference type="InterPro" id="IPR036047">
    <property type="entry name" value="F-box-like_dom_sf"/>
</dbReference>
<dbReference type="CDD" id="cd00200">
    <property type="entry name" value="WD40"/>
    <property type="match status" value="1"/>
</dbReference>
<comment type="similarity">
    <text evidence="1">Belongs to the WD repeat MET30/SCONB/SCON-2 family.</text>
</comment>
<dbReference type="KEGG" id="glz:GLAREA_07323"/>
<feature type="domain" description="F-box" evidence="6">
    <location>
        <begin position="68"/>
        <end position="114"/>
    </location>
</feature>
<dbReference type="SMART" id="SM00320">
    <property type="entry name" value="WD40"/>
    <property type="match status" value="5"/>
</dbReference>
<dbReference type="Gene3D" id="2.130.10.10">
    <property type="entry name" value="YVTN repeat-like/Quinoprotein amine dehydrogenase"/>
    <property type="match status" value="2"/>
</dbReference>
<protein>
    <submittedName>
        <fullName evidence="7">WD40 repeat-like protein</fullName>
    </submittedName>
</protein>
<dbReference type="SUPFAM" id="SSF50978">
    <property type="entry name" value="WD40 repeat-like"/>
    <property type="match status" value="1"/>
</dbReference>
<dbReference type="AlphaFoldDB" id="S3D307"/>
<evidence type="ECO:0000256" key="2">
    <source>
        <dbReference type="ARBA" id="ARBA00022574"/>
    </source>
</evidence>
<dbReference type="InterPro" id="IPR015943">
    <property type="entry name" value="WD40/YVTN_repeat-like_dom_sf"/>
</dbReference>
<dbReference type="GeneID" id="19466376"/>
<feature type="region of interest" description="Disordered" evidence="5">
    <location>
        <begin position="782"/>
        <end position="897"/>
    </location>
</feature>
<feature type="repeat" description="WD" evidence="4">
    <location>
        <begin position="347"/>
        <end position="390"/>
    </location>
</feature>
<sequence length="948" mass="104144">MAGYEQSPQDEGYSEDPLTMEVALNSTPSWPPGMTTKDRTEYVMRLINQLPTSAVCEIVERLSPRLYINFFQYLPPEVCLKILGFLDPISLIHTARASREWMLLALDRKLWEQLYLLEGFRVIRSEVVNFEAAINADDRARPMIADDEHARKRRATPQRILPTLSADDDYEMVDADPHMPTTSSIFGPLTSEPKDSRPLIGRSHSDTQVGGTSSDSLVQAANSRSADNSLPSRTQRLSISSGSGKNSYSRYSGPVSNMSSLVVMDRGDGKKKLNWQYLYSQRRRLEANWEAEKYTNFQLPHPDFPQEAHEECIYTIQHCGKYLVSGSRDRTLRIWNLNTQRLVRAPLRAHNGSVLCLQFDADPDEDLIVSGSSDATVVLWRFSTGTVLQRLKKAHRESVLNVRFDKRVLITCSKDKTIKIFNRRAIYHGDPDIRSTDAVHPVPTFLNNYGFNPSPADGKIWKAPYTMIGCLEGHQAAVNAVQIHGDEVVSASGDRTVKVWNWREQTCTRTLVGHTKGIACVQYDGRRIVSGSSDNEVKVFDKETSLEVASLRAHTNLVRTVQAGFGDLPYSSEEDQETAKKIDAEYFKAVDSGAITQEMYHQRGRPKNAGSRKPEDITAYGATLPPGGGGGRFGRIVSGSYDETIIIWRRDKEGVWRAQHTLRQEDAATVAARAAHIRARAYANALPPPNTPTPQPAVPPAAAITTTTVDTAVTAIPPPAFGLQPASFYIQLINMVVPQGPPHLRNALQMHPQMLTYPHLGIAIQALPPAAQPAMSTIVSQAIHSQQGGPPLAGTPQPIIPLPQQAQILPPPTPFVSQPPPQTPIQAQTQPQPQTPVQSQTQPQPQTPTSSPIVASNLATAPNTNSPTAQNPSPTTTTAPAANPGSGPGPGPSPAHPAITANMARVFKLQFDARRIICCSQTSVIVGWDFANGDEQIIEASRFFAPIE</sequence>
<feature type="repeat" description="WD" evidence="4">
    <location>
        <begin position="320"/>
        <end position="345"/>
    </location>
</feature>
<gene>
    <name evidence="7" type="ORF">GLAREA_07323</name>
</gene>
<dbReference type="OMA" id="HSKGIAC"/>
<dbReference type="InterPro" id="IPR020472">
    <property type="entry name" value="WD40_PAC1"/>
</dbReference>
<dbReference type="SUPFAM" id="SSF81383">
    <property type="entry name" value="F-box domain"/>
    <property type="match status" value="1"/>
</dbReference>
<evidence type="ECO:0000259" key="6">
    <source>
        <dbReference type="PROSITE" id="PS50181"/>
    </source>
</evidence>
<dbReference type="eggNOG" id="KOG0281">
    <property type="taxonomic scope" value="Eukaryota"/>
</dbReference>
<dbReference type="RefSeq" id="XP_008080202.1">
    <property type="nucleotide sequence ID" value="XM_008082011.1"/>
</dbReference>
<dbReference type="InterPro" id="IPR036322">
    <property type="entry name" value="WD40_repeat_dom_sf"/>
</dbReference>
<dbReference type="EMBL" id="KE145359">
    <property type="protein sequence ID" value="EPE32190.1"/>
    <property type="molecule type" value="Genomic_DNA"/>
</dbReference>
<dbReference type="InterPro" id="IPR001680">
    <property type="entry name" value="WD40_rpt"/>
</dbReference>
<dbReference type="InterPro" id="IPR001810">
    <property type="entry name" value="F-box_dom"/>
</dbReference>
<feature type="region of interest" description="Disordered" evidence="5">
    <location>
        <begin position="171"/>
        <end position="251"/>
    </location>
</feature>
<evidence type="ECO:0000313" key="8">
    <source>
        <dbReference type="Proteomes" id="UP000016922"/>
    </source>
</evidence>
<evidence type="ECO:0000256" key="3">
    <source>
        <dbReference type="ARBA" id="ARBA00022737"/>
    </source>
</evidence>
<dbReference type="Pfam" id="PF12937">
    <property type="entry name" value="F-box-like"/>
    <property type="match status" value="1"/>
</dbReference>
<evidence type="ECO:0000313" key="7">
    <source>
        <dbReference type="EMBL" id="EPE32190.1"/>
    </source>
</evidence>
<feature type="repeat" description="WD" evidence="4">
    <location>
        <begin position="471"/>
        <end position="510"/>
    </location>
</feature>
<dbReference type="Proteomes" id="UP000016922">
    <property type="component" value="Unassembled WGS sequence"/>
</dbReference>
<keyword evidence="8" id="KW-1185">Reference proteome</keyword>
<feature type="compositionally biased region" description="Pro residues" evidence="5">
    <location>
        <begin position="809"/>
        <end position="823"/>
    </location>
</feature>
<dbReference type="HOGENOM" id="CLU_000288_103_0_1"/>
<dbReference type="Pfam" id="PF00400">
    <property type="entry name" value="WD40"/>
    <property type="match status" value="5"/>
</dbReference>
<dbReference type="PANTHER" id="PTHR19848:SF8">
    <property type="entry name" value="F-BOX AND WD REPEAT DOMAIN CONTAINING 7"/>
    <property type="match status" value="1"/>
</dbReference>
<accession>S3D307</accession>
<dbReference type="PRINTS" id="PR00320">
    <property type="entry name" value="GPROTEINBRPT"/>
</dbReference>
<proteinExistence type="inferred from homology"/>
<feature type="compositionally biased region" description="Low complexity" evidence="5">
    <location>
        <begin position="238"/>
        <end position="251"/>
    </location>
</feature>
<dbReference type="PROSITE" id="PS00678">
    <property type="entry name" value="WD_REPEATS_1"/>
    <property type="match status" value="1"/>
</dbReference>
<reference evidence="7 8" key="1">
    <citation type="journal article" date="2013" name="BMC Genomics">
        <title>Genomics-driven discovery of the pneumocandin biosynthetic gene cluster in the fungus Glarea lozoyensis.</title>
        <authorList>
            <person name="Chen L."/>
            <person name="Yue Q."/>
            <person name="Zhang X."/>
            <person name="Xiang M."/>
            <person name="Wang C."/>
            <person name="Li S."/>
            <person name="Che Y."/>
            <person name="Ortiz-Lopez F.J."/>
            <person name="Bills G.F."/>
            <person name="Liu X."/>
            <person name="An Z."/>
        </authorList>
    </citation>
    <scope>NUCLEOTIDE SEQUENCE [LARGE SCALE GENOMIC DNA]</scope>
    <source>
        <strain evidence="8">ATCC 20868 / MF5171</strain>
    </source>
</reference>
<keyword evidence="3" id="KW-0677">Repeat</keyword>